<keyword evidence="12" id="KW-1185">Reference proteome</keyword>
<dbReference type="HAMAP" id="MF_01023">
    <property type="entry name" value="HisC_aminotrans_2"/>
    <property type="match status" value="1"/>
</dbReference>
<dbReference type="RefSeq" id="WP_147817160.1">
    <property type="nucleotide sequence ID" value="NZ_BPRA01000014.1"/>
</dbReference>
<dbReference type="InterPro" id="IPR005861">
    <property type="entry name" value="HisP_aminotrans"/>
</dbReference>
<keyword evidence="7 9" id="KW-0663">Pyridoxal phosphate</keyword>
<evidence type="ECO:0000256" key="7">
    <source>
        <dbReference type="ARBA" id="ARBA00022898"/>
    </source>
</evidence>
<keyword evidence="9" id="KW-0028">Amino-acid biosynthesis</keyword>
<evidence type="ECO:0000259" key="10">
    <source>
        <dbReference type="Pfam" id="PF00155"/>
    </source>
</evidence>
<dbReference type="EMBL" id="BPRA01000014">
    <property type="protein sequence ID" value="GJE56463.1"/>
    <property type="molecule type" value="Genomic_DNA"/>
</dbReference>
<protein>
    <recommendedName>
        <fullName evidence="9">Histidinol-phosphate aminotransferase</fullName>
        <ecNumber evidence="9">2.6.1.9</ecNumber>
    </recommendedName>
    <alternativeName>
        <fullName evidence="9">Imidazole acetol-phosphate transaminase</fullName>
    </alternativeName>
</protein>
<evidence type="ECO:0000313" key="11">
    <source>
        <dbReference type="EMBL" id="GJE56463.1"/>
    </source>
</evidence>
<comment type="subunit">
    <text evidence="4 9">Homodimer.</text>
</comment>
<dbReference type="InterPro" id="IPR015424">
    <property type="entry name" value="PyrdxlP-dep_Trfase"/>
</dbReference>
<gene>
    <name evidence="11" type="primary">hisC_2</name>
    <name evidence="9" type="synonym">hisC</name>
    <name evidence="11" type="ORF">EKPJFOCH_2969</name>
</gene>
<evidence type="ECO:0000313" key="12">
    <source>
        <dbReference type="Proteomes" id="UP001055101"/>
    </source>
</evidence>
<name>A0ABQ4TPC1_9HYPH</name>
<dbReference type="Pfam" id="PF00155">
    <property type="entry name" value="Aminotran_1_2"/>
    <property type="match status" value="1"/>
</dbReference>
<keyword evidence="6 9" id="KW-0808">Transferase</keyword>
<dbReference type="PANTHER" id="PTHR43643:SF3">
    <property type="entry name" value="HISTIDINOL-PHOSPHATE AMINOTRANSFERASE"/>
    <property type="match status" value="1"/>
</dbReference>
<dbReference type="PANTHER" id="PTHR43643">
    <property type="entry name" value="HISTIDINOL-PHOSPHATE AMINOTRANSFERASE 2"/>
    <property type="match status" value="1"/>
</dbReference>
<comment type="caution">
    <text evidence="11">The sequence shown here is derived from an EMBL/GenBank/DDBJ whole genome shotgun (WGS) entry which is preliminary data.</text>
</comment>
<evidence type="ECO:0000256" key="3">
    <source>
        <dbReference type="ARBA" id="ARBA00007970"/>
    </source>
</evidence>
<reference evidence="11" key="2">
    <citation type="submission" date="2021-08" db="EMBL/GenBank/DDBJ databases">
        <authorList>
            <person name="Tani A."/>
            <person name="Ola A."/>
            <person name="Ogura Y."/>
            <person name="Katsura K."/>
            <person name="Hayashi T."/>
        </authorList>
    </citation>
    <scope>NUCLEOTIDE SEQUENCE</scope>
    <source>
        <strain evidence="11">DSM 23674</strain>
    </source>
</reference>
<dbReference type="EC" id="2.6.1.9" evidence="9"/>
<dbReference type="InterPro" id="IPR004839">
    <property type="entry name" value="Aminotransferase_I/II_large"/>
</dbReference>
<reference evidence="11" key="1">
    <citation type="journal article" date="2021" name="Front. Microbiol.">
        <title>Comprehensive Comparative Genomics and Phenotyping of Methylobacterium Species.</title>
        <authorList>
            <person name="Alessa O."/>
            <person name="Ogura Y."/>
            <person name="Fujitani Y."/>
            <person name="Takami H."/>
            <person name="Hayashi T."/>
            <person name="Sahin N."/>
            <person name="Tani A."/>
        </authorList>
    </citation>
    <scope>NUCLEOTIDE SEQUENCE</scope>
    <source>
        <strain evidence="11">DSM 23674</strain>
    </source>
</reference>
<evidence type="ECO:0000256" key="6">
    <source>
        <dbReference type="ARBA" id="ARBA00022679"/>
    </source>
</evidence>
<comment type="catalytic activity">
    <reaction evidence="8 9">
        <text>L-histidinol phosphate + 2-oxoglutarate = 3-(imidazol-4-yl)-2-oxopropyl phosphate + L-glutamate</text>
        <dbReference type="Rhea" id="RHEA:23744"/>
        <dbReference type="ChEBI" id="CHEBI:16810"/>
        <dbReference type="ChEBI" id="CHEBI:29985"/>
        <dbReference type="ChEBI" id="CHEBI:57766"/>
        <dbReference type="ChEBI" id="CHEBI:57980"/>
        <dbReference type="EC" id="2.6.1.9"/>
    </reaction>
</comment>
<proteinExistence type="inferred from homology"/>
<evidence type="ECO:0000256" key="8">
    <source>
        <dbReference type="ARBA" id="ARBA00047481"/>
    </source>
</evidence>
<evidence type="ECO:0000256" key="1">
    <source>
        <dbReference type="ARBA" id="ARBA00001933"/>
    </source>
</evidence>
<dbReference type="SUPFAM" id="SSF53383">
    <property type="entry name" value="PLP-dependent transferases"/>
    <property type="match status" value="1"/>
</dbReference>
<comment type="pathway">
    <text evidence="2 9">Amino-acid biosynthesis; L-histidine biosynthesis; L-histidine from 5-phospho-alpha-D-ribose 1-diphosphate: step 7/9.</text>
</comment>
<dbReference type="GO" id="GO:0008483">
    <property type="term" value="F:transaminase activity"/>
    <property type="evidence" value="ECO:0007669"/>
    <property type="project" value="UniProtKB-KW"/>
</dbReference>
<keyword evidence="9" id="KW-0368">Histidine biosynthesis</keyword>
<evidence type="ECO:0000256" key="5">
    <source>
        <dbReference type="ARBA" id="ARBA00022576"/>
    </source>
</evidence>
<dbReference type="Proteomes" id="UP001055101">
    <property type="component" value="Unassembled WGS sequence"/>
</dbReference>
<evidence type="ECO:0000256" key="4">
    <source>
        <dbReference type="ARBA" id="ARBA00011738"/>
    </source>
</evidence>
<comment type="cofactor">
    <cofactor evidence="1 9">
        <name>pyridoxal 5'-phosphate</name>
        <dbReference type="ChEBI" id="CHEBI:597326"/>
    </cofactor>
</comment>
<dbReference type="InterPro" id="IPR015421">
    <property type="entry name" value="PyrdxlP-dep_Trfase_major"/>
</dbReference>
<accession>A0ABQ4TPC1</accession>
<dbReference type="InterPro" id="IPR050106">
    <property type="entry name" value="HistidinolP_aminotransfase"/>
</dbReference>
<dbReference type="Gene3D" id="3.90.1150.10">
    <property type="entry name" value="Aspartate Aminotransferase, domain 1"/>
    <property type="match status" value="1"/>
</dbReference>
<feature type="domain" description="Aminotransferase class I/classII large" evidence="10">
    <location>
        <begin position="34"/>
        <end position="362"/>
    </location>
</feature>
<dbReference type="Gene3D" id="3.40.640.10">
    <property type="entry name" value="Type I PLP-dependent aspartate aminotransferase-like (Major domain)"/>
    <property type="match status" value="1"/>
</dbReference>
<dbReference type="CDD" id="cd00609">
    <property type="entry name" value="AAT_like"/>
    <property type="match status" value="1"/>
</dbReference>
<comment type="similarity">
    <text evidence="3 9">Belongs to the class-II pyridoxal-phosphate-dependent aminotransferase family. Histidinol-phosphate aminotransferase subfamily.</text>
</comment>
<organism evidence="11 12">
    <name type="scientific">Methylobacterium thuringiense</name>
    <dbReference type="NCBI Taxonomy" id="1003091"/>
    <lineage>
        <taxon>Bacteria</taxon>
        <taxon>Pseudomonadati</taxon>
        <taxon>Pseudomonadota</taxon>
        <taxon>Alphaproteobacteria</taxon>
        <taxon>Hyphomicrobiales</taxon>
        <taxon>Methylobacteriaceae</taxon>
        <taxon>Methylobacterium</taxon>
    </lineage>
</organism>
<keyword evidence="5 9" id="KW-0032">Aminotransferase</keyword>
<evidence type="ECO:0000256" key="2">
    <source>
        <dbReference type="ARBA" id="ARBA00005011"/>
    </source>
</evidence>
<feature type="modified residue" description="N6-(pyridoxal phosphate)lysine" evidence="9">
    <location>
        <position position="225"/>
    </location>
</feature>
<sequence>MSVAESLRPVPRPGVLAIEAYVPGKSAAPGVAKIHKLSSNETPLGPSPQAVAALRAESETLALYPDGNATKLRTAIAARYGLDPARIVCGAGSDELLSLLALAYLGPGDEGIFCEHGFLVYRIAILAAGGIPVVAPETDLTADVDAILAAVTPRTKIVYIANPNNPTGTYLPFDEVRRLHAGLPGDVLLVLDGAYAEYVRANDYGAGLELVLESQNVVMTRTFSKIHGLAAQRIGWMVGPEGVVDALNRIRGPFNVSAGAIAAGAAAIGDEAHVAAAIAHNDQWLGWLVEQVRGLGYAVTPSVGNFLLIHFPDEPGRTAADADAHLTRQGVIVRRVSAYGLPNALRVTVGSEEANRAFVAALASHGDHRDA</sequence>
<evidence type="ECO:0000256" key="9">
    <source>
        <dbReference type="HAMAP-Rule" id="MF_01023"/>
    </source>
</evidence>
<dbReference type="InterPro" id="IPR015422">
    <property type="entry name" value="PyrdxlP-dep_Trfase_small"/>
</dbReference>